<proteinExistence type="predicted"/>
<dbReference type="Proteomes" id="UP001597260">
    <property type="component" value="Unassembled WGS sequence"/>
</dbReference>
<organism evidence="1 2">
    <name type="scientific">Micromonospora sonneratiae</name>
    <dbReference type="NCBI Taxonomy" id="1184706"/>
    <lineage>
        <taxon>Bacteria</taxon>
        <taxon>Bacillati</taxon>
        <taxon>Actinomycetota</taxon>
        <taxon>Actinomycetes</taxon>
        <taxon>Micromonosporales</taxon>
        <taxon>Micromonosporaceae</taxon>
        <taxon>Micromonospora</taxon>
    </lineage>
</organism>
<sequence>MTSTVTRQDERIAYCTAEAAHLLPPRTLPSLLCPGIRIAEVSSNYLPDLPTGEVSMDNSLPMVHVVSRSTEALAEGVNPFDIEISPNGALNMLSVDPDGLADAVRAFASMLAPEGRLLAQVMRIDLGHPCDSAPFYAPERKDDRWVEDRRFLVGDFELVRRQRQRRVRGRIQVDFTVHHGRDVVLEHNIKLRILTMREIRLAAEAAGLVVDHVILGWIRAYRAGVSTER</sequence>
<evidence type="ECO:0000313" key="1">
    <source>
        <dbReference type="EMBL" id="MFD1325574.1"/>
    </source>
</evidence>
<comment type="caution">
    <text evidence="1">The sequence shown here is derived from an EMBL/GenBank/DDBJ whole genome shotgun (WGS) entry which is preliminary data.</text>
</comment>
<evidence type="ECO:0000313" key="2">
    <source>
        <dbReference type="Proteomes" id="UP001597260"/>
    </source>
</evidence>
<protein>
    <recommendedName>
        <fullName evidence="3">Methyltransferase domain-containing protein</fullName>
    </recommendedName>
</protein>
<reference evidence="2" key="1">
    <citation type="journal article" date="2019" name="Int. J. Syst. Evol. Microbiol.">
        <title>The Global Catalogue of Microorganisms (GCM) 10K type strain sequencing project: providing services to taxonomists for standard genome sequencing and annotation.</title>
        <authorList>
            <consortium name="The Broad Institute Genomics Platform"/>
            <consortium name="The Broad Institute Genome Sequencing Center for Infectious Disease"/>
            <person name="Wu L."/>
            <person name="Ma J."/>
        </authorList>
    </citation>
    <scope>NUCLEOTIDE SEQUENCE [LARGE SCALE GENOMIC DNA]</scope>
    <source>
        <strain evidence="2">JCM 31037</strain>
    </source>
</reference>
<dbReference type="Gene3D" id="2.20.130.10">
    <property type="entry name" value="CAC2371-like domains"/>
    <property type="match status" value="1"/>
</dbReference>
<gene>
    <name evidence="1" type="ORF">ACFQ4H_31285</name>
</gene>
<dbReference type="SUPFAM" id="SSF53335">
    <property type="entry name" value="S-adenosyl-L-methionine-dependent methyltransferases"/>
    <property type="match status" value="1"/>
</dbReference>
<dbReference type="RefSeq" id="WP_377578159.1">
    <property type="nucleotide sequence ID" value="NZ_JBHTMP010000085.1"/>
</dbReference>
<dbReference type="InterPro" id="IPR029063">
    <property type="entry name" value="SAM-dependent_MTases_sf"/>
</dbReference>
<evidence type="ECO:0008006" key="3">
    <source>
        <dbReference type="Google" id="ProtNLM"/>
    </source>
</evidence>
<dbReference type="EMBL" id="JBHTMP010000085">
    <property type="protein sequence ID" value="MFD1325574.1"/>
    <property type="molecule type" value="Genomic_DNA"/>
</dbReference>
<accession>A0ABW3YQU0</accession>
<dbReference type="Gene3D" id="3.40.50.150">
    <property type="entry name" value="Vaccinia Virus protein VP39"/>
    <property type="match status" value="1"/>
</dbReference>
<name>A0ABW3YQU0_9ACTN</name>
<keyword evidence="2" id="KW-1185">Reference proteome</keyword>